<dbReference type="Gene3D" id="3.40.50.1000">
    <property type="entry name" value="HAD superfamily/HAD-like"/>
    <property type="match status" value="1"/>
</dbReference>
<dbReference type="AlphaFoldDB" id="A0A935Q1A5"/>
<evidence type="ECO:0000313" key="1">
    <source>
        <dbReference type="EMBL" id="MBK7676202.1"/>
    </source>
</evidence>
<dbReference type="EMBL" id="JADJMH010000016">
    <property type="protein sequence ID" value="MBK7676202.1"/>
    <property type="molecule type" value="Genomic_DNA"/>
</dbReference>
<dbReference type="SUPFAM" id="SSF56784">
    <property type="entry name" value="HAD-like"/>
    <property type="match status" value="1"/>
</dbReference>
<evidence type="ECO:0008006" key="3">
    <source>
        <dbReference type="Google" id="ProtNLM"/>
    </source>
</evidence>
<reference evidence="1 2" key="1">
    <citation type="submission" date="2020-10" db="EMBL/GenBank/DDBJ databases">
        <title>Connecting structure to function with the recovery of over 1000 high-quality activated sludge metagenome-assembled genomes encoding full-length rRNA genes using long-read sequencing.</title>
        <authorList>
            <person name="Singleton C.M."/>
            <person name="Petriglieri F."/>
            <person name="Kristensen J.M."/>
            <person name="Kirkegaard R.H."/>
            <person name="Michaelsen T.Y."/>
            <person name="Andersen M.H."/>
            <person name="Karst S.M."/>
            <person name="Dueholm M.S."/>
            <person name="Nielsen P.H."/>
            <person name="Albertsen M."/>
        </authorList>
    </citation>
    <scope>NUCLEOTIDE SEQUENCE [LARGE SCALE GENOMIC DNA]</scope>
    <source>
        <strain evidence="1">EsbW_18-Q3-R4-48_BATAC.285</strain>
    </source>
</reference>
<proteinExistence type="predicted"/>
<dbReference type="Proteomes" id="UP000697998">
    <property type="component" value="Unassembled WGS sequence"/>
</dbReference>
<dbReference type="InterPro" id="IPR023214">
    <property type="entry name" value="HAD_sf"/>
</dbReference>
<accession>A0A935Q1A5</accession>
<sequence>MDRIKALVFDVFGTLVDWRTSSARETEASLSPLGISIDWLGFADAWRNQY</sequence>
<comment type="caution">
    <text evidence="1">The sequence shown here is derived from an EMBL/GenBank/DDBJ whole genome shotgun (WGS) entry which is preliminary data.</text>
</comment>
<protein>
    <recommendedName>
        <fullName evidence="3">Haloacid dehalogenase type II</fullName>
    </recommendedName>
</protein>
<organism evidence="1 2">
    <name type="scientific">Candidatus Accumulibacter proximus</name>
    <dbReference type="NCBI Taxonomy" id="2954385"/>
    <lineage>
        <taxon>Bacteria</taxon>
        <taxon>Pseudomonadati</taxon>
        <taxon>Pseudomonadota</taxon>
        <taxon>Betaproteobacteria</taxon>
        <taxon>Candidatus Accumulibacter</taxon>
    </lineage>
</organism>
<evidence type="ECO:0000313" key="2">
    <source>
        <dbReference type="Proteomes" id="UP000697998"/>
    </source>
</evidence>
<dbReference type="Gene3D" id="1.10.150.750">
    <property type="match status" value="1"/>
</dbReference>
<name>A0A935Q1A5_9PROT</name>
<dbReference type="InterPro" id="IPR036412">
    <property type="entry name" value="HAD-like_sf"/>
</dbReference>
<gene>
    <name evidence="1" type="ORF">IPJ27_16400</name>
</gene>